<feature type="domain" description="Protein kinase" evidence="11">
    <location>
        <begin position="553"/>
        <end position="794"/>
    </location>
</feature>
<comment type="catalytic activity">
    <reaction evidence="7">
        <text>L-threonyl-[protein] + ATP = O-phospho-L-threonyl-[protein] + ADP + H(+)</text>
        <dbReference type="Rhea" id="RHEA:46608"/>
        <dbReference type="Rhea" id="RHEA-COMP:11060"/>
        <dbReference type="Rhea" id="RHEA-COMP:11605"/>
        <dbReference type="ChEBI" id="CHEBI:15378"/>
        <dbReference type="ChEBI" id="CHEBI:30013"/>
        <dbReference type="ChEBI" id="CHEBI:30616"/>
        <dbReference type="ChEBI" id="CHEBI:61977"/>
        <dbReference type="ChEBI" id="CHEBI:456216"/>
        <dbReference type="EC" id="2.7.11.1"/>
    </reaction>
</comment>
<keyword evidence="2" id="KW-0723">Serine/threonine-protein kinase</keyword>
<feature type="binding site" evidence="9">
    <location>
        <position position="912"/>
    </location>
    <ligand>
        <name>ATP</name>
        <dbReference type="ChEBI" id="CHEBI:30616"/>
    </ligand>
</feature>
<name>A0A146KB52_9EUKA</name>
<evidence type="ECO:0000256" key="2">
    <source>
        <dbReference type="ARBA" id="ARBA00022527"/>
    </source>
</evidence>
<evidence type="ECO:0000256" key="6">
    <source>
        <dbReference type="ARBA" id="ARBA00022840"/>
    </source>
</evidence>
<accession>A0A146KB52</accession>
<comment type="catalytic activity">
    <reaction evidence="8">
        <text>L-seryl-[protein] + ATP = O-phospho-L-seryl-[protein] + ADP + H(+)</text>
        <dbReference type="Rhea" id="RHEA:17989"/>
        <dbReference type="Rhea" id="RHEA-COMP:9863"/>
        <dbReference type="Rhea" id="RHEA-COMP:11604"/>
        <dbReference type="ChEBI" id="CHEBI:15378"/>
        <dbReference type="ChEBI" id="CHEBI:29999"/>
        <dbReference type="ChEBI" id="CHEBI:30616"/>
        <dbReference type="ChEBI" id="CHEBI:83421"/>
        <dbReference type="ChEBI" id="CHEBI:456216"/>
        <dbReference type="EC" id="2.7.11.1"/>
    </reaction>
</comment>
<dbReference type="InterPro" id="IPR051131">
    <property type="entry name" value="NEK_Ser/Thr_kinase_NIMA"/>
</dbReference>
<dbReference type="Gene3D" id="3.30.200.20">
    <property type="entry name" value="Phosphorylase Kinase, domain 1"/>
    <property type="match status" value="2"/>
</dbReference>
<evidence type="ECO:0000256" key="3">
    <source>
        <dbReference type="ARBA" id="ARBA00022679"/>
    </source>
</evidence>
<feature type="region of interest" description="Disordered" evidence="10">
    <location>
        <begin position="848"/>
        <end position="871"/>
    </location>
</feature>
<keyword evidence="4 9" id="KW-0547">Nucleotide-binding</keyword>
<dbReference type="AlphaFoldDB" id="A0A146KB52"/>
<dbReference type="InterPro" id="IPR001245">
    <property type="entry name" value="Ser-Thr/Tyr_kinase_cat_dom"/>
</dbReference>
<dbReference type="Pfam" id="PF07714">
    <property type="entry name" value="PK_Tyr_Ser-Thr"/>
    <property type="match status" value="1"/>
</dbReference>
<dbReference type="InterPro" id="IPR011009">
    <property type="entry name" value="Kinase-like_dom_sf"/>
</dbReference>
<evidence type="ECO:0000313" key="12">
    <source>
        <dbReference type="EMBL" id="JAP93777.1"/>
    </source>
</evidence>
<feature type="compositionally biased region" description="Polar residues" evidence="10">
    <location>
        <begin position="857"/>
        <end position="871"/>
    </location>
</feature>
<evidence type="ECO:0000256" key="7">
    <source>
        <dbReference type="ARBA" id="ARBA00047899"/>
    </source>
</evidence>
<evidence type="ECO:0000259" key="11">
    <source>
        <dbReference type="PROSITE" id="PS50011"/>
    </source>
</evidence>
<reference evidence="12" key="1">
    <citation type="submission" date="2015-07" db="EMBL/GenBank/DDBJ databases">
        <title>Adaptation to a free-living lifestyle via gene acquisitions in the diplomonad Trepomonas sp. PC1.</title>
        <authorList>
            <person name="Xu F."/>
            <person name="Jerlstrom-Hultqvist J."/>
            <person name="Kolisko M."/>
            <person name="Simpson A.G.B."/>
            <person name="Roger A.J."/>
            <person name="Svard S.G."/>
            <person name="Andersson J.O."/>
        </authorList>
    </citation>
    <scope>NUCLEOTIDE SEQUENCE</scope>
    <source>
        <strain evidence="12">PC1</strain>
    </source>
</reference>
<dbReference type="PANTHER" id="PTHR44899">
    <property type="entry name" value="CAMK FAMILY PROTEIN KINASE"/>
    <property type="match status" value="1"/>
</dbReference>
<dbReference type="PROSITE" id="PS00108">
    <property type="entry name" value="PROTEIN_KINASE_ST"/>
    <property type="match status" value="1"/>
</dbReference>
<proteinExistence type="predicted"/>
<dbReference type="Gene3D" id="1.10.510.10">
    <property type="entry name" value="Transferase(Phosphotransferase) domain 1"/>
    <property type="match status" value="4"/>
</dbReference>
<dbReference type="InterPro" id="IPR017441">
    <property type="entry name" value="Protein_kinase_ATP_BS"/>
</dbReference>
<dbReference type="PROSITE" id="PS00107">
    <property type="entry name" value="PROTEIN_KINASE_ATP"/>
    <property type="match status" value="1"/>
</dbReference>
<dbReference type="Pfam" id="PF00069">
    <property type="entry name" value="Pkinase"/>
    <property type="match status" value="3"/>
</dbReference>
<gene>
    <name evidence="12" type="ORF">TPC1_13800</name>
</gene>
<dbReference type="InterPro" id="IPR000719">
    <property type="entry name" value="Prot_kinase_dom"/>
</dbReference>
<feature type="non-terminal residue" evidence="12">
    <location>
        <position position="1"/>
    </location>
</feature>
<feature type="domain" description="Protein kinase" evidence="11">
    <location>
        <begin position="1"/>
        <end position="526"/>
    </location>
</feature>
<dbReference type="SUPFAM" id="SSF56112">
    <property type="entry name" value="Protein kinase-like (PK-like)"/>
    <property type="match status" value="4"/>
</dbReference>
<keyword evidence="6 9" id="KW-0067">ATP-binding</keyword>
<evidence type="ECO:0000256" key="8">
    <source>
        <dbReference type="ARBA" id="ARBA00048679"/>
    </source>
</evidence>
<dbReference type="GO" id="GO:0005524">
    <property type="term" value="F:ATP binding"/>
    <property type="evidence" value="ECO:0007669"/>
    <property type="project" value="UniProtKB-UniRule"/>
</dbReference>
<dbReference type="EC" id="2.7.11.1" evidence="1"/>
<dbReference type="PROSITE" id="PS50011">
    <property type="entry name" value="PROTEIN_KINASE_DOM"/>
    <property type="match status" value="3"/>
</dbReference>
<dbReference type="GO" id="GO:0004674">
    <property type="term" value="F:protein serine/threonine kinase activity"/>
    <property type="evidence" value="ECO:0007669"/>
    <property type="project" value="UniProtKB-KW"/>
</dbReference>
<protein>
    <recommendedName>
        <fullName evidence="1">non-specific serine/threonine protein kinase</fullName>
        <ecNumber evidence="1">2.7.11.1</ecNumber>
    </recommendedName>
</protein>
<dbReference type="SMART" id="SM00220">
    <property type="entry name" value="S_TKc"/>
    <property type="match status" value="2"/>
</dbReference>
<dbReference type="PROSITE" id="PS00109">
    <property type="entry name" value="PROTEIN_KINASE_TYR"/>
    <property type="match status" value="1"/>
</dbReference>
<dbReference type="InterPro" id="IPR008266">
    <property type="entry name" value="Tyr_kinase_AS"/>
</dbReference>
<organism evidence="12">
    <name type="scientific">Trepomonas sp. PC1</name>
    <dbReference type="NCBI Taxonomy" id="1076344"/>
    <lineage>
        <taxon>Eukaryota</taxon>
        <taxon>Metamonada</taxon>
        <taxon>Diplomonadida</taxon>
        <taxon>Hexamitidae</taxon>
        <taxon>Hexamitinae</taxon>
        <taxon>Trepomonas</taxon>
    </lineage>
</organism>
<evidence type="ECO:0000256" key="10">
    <source>
        <dbReference type="SAM" id="MobiDB-lite"/>
    </source>
</evidence>
<keyword evidence="3" id="KW-0808">Transferase</keyword>
<evidence type="ECO:0000256" key="1">
    <source>
        <dbReference type="ARBA" id="ARBA00012513"/>
    </source>
</evidence>
<dbReference type="EMBL" id="GDID01002829">
    <property type="protein sequence ID" value="JAP93777.1"/>
    <property type="molecule type" value="Transcribed_RNA"/>
</dbReference>
<sequence length="1138" mass="133715">EKVFEIGKRNGILTFLVKNQQEDHFYNLKILEDVQMIDQYQYNLLLLKQNEHKNIIKLFEVSENEKLSYLCEYSKCNLNDFMKEQMSNSKSMNKSSILEIFSQICCALAYLHSKKVLHGQLLLENIFVSKSGEKWIAKLGNFAKYDENYTEQSELNNLGRIFFFLCTNSWPEQGLQIRDQNQQKLYSLLCRSQPKSAAFIYDLVKVFDPCLKQIMEIQPALSDLLILSELQSSKTNSPEQIEAKSPPEEKKIDYVEEARKPEVQLEKVSQLSQLNNKQIINGYVIKAKLQQTKFYQTYQTTKNSKKFLLQQFSVQKIKNLQSDLLRVSNFDFKYLLVNVESFTEGDFLYLVKEFCDENISQIKRNLQKQEIILLLSQFLQLLKFAHLNELKLHNLRPELIYFEESDQGFQIKFDPLAFLSFSNQIEIDDLYLKSPEEISHQTISNESDIWKIGCLCYQLFTGKMCFDPLDPQFMQKIQENQYEYCKDEQIAEILSKMIKSDPIMRSQEEEISSLLRKNNIKQSVFLTDKTFKAEQLALFDEVSKNPFENIDNYIHIKNLGQTQDSETTLVQFKSQMFVMKKIKGYENKKEQIFKLKDLWHKNIMRHMAIFEHGTSCVIVTEYANNNTLQSYIDYLKEEKVFLSETQILELFAQILCGLHYIHQQNISHDDLRPENIFVHKDKEQLIFKIGNFGCTRNYVDNFNHLLYSGPENILQPQHNLLGDIWSLGCVFYFVCSYKTPFFGKNKDDLLKQVQTSAYQPLWEKQQLLLQLILRRNLENRRSTSVVIQYLLKNFPTQFQMVKHIEAHSDVKLEEKAWQPEKPKEQKQPPKPSFMQTIQQKLEQRLSKSQETKVYEDSQPQKQPSTDLNDPRLSQIQNFTEVKLLGAGNFGEASLVTFEPTKAQYVLKKIVLKKQSARQHEVLRREIQNLMKLHHENVVQIVKAFNDANYQYILMEWANAGDLQGLITQYKQNRQYFPKPMVIDLFRQLVAGLEHCHQNNVMHRDLKPNNIFLHKENGKTIVKIGDFGCSKTIDTDQQLKNTIVGTIVYLPPEQILQNKQDYGFECDIWMLGLTFYEMVALTSPFVGKTQKELAILYQNKQYHRLSDPELQAILETMLKITPSKRYTIQQISTFLEQFK</sequence>
<evidence type="ECO:0000256" key="5">
    <source>
        <dbReference type="ARBA" id="ARBA00022777"/>
    </source>
</evidence>
<keyword evidence="5 12" id="KW-0418">Kinase</keyword>
<dbReference type="InterPro" id="IPR008271">
    <property type="entry name" value="Ser/Thr_kinase_AS"/>
</dbReference>
<feature type="domain" description="Protein kinase" evidence="11">
    <location>
        <begin position="878"/>
        <end position="1134"/>
    </location>
</feature>
<dbReference type="PANTHER" id="PTHR44899:SF3">
    <property type="entry name" value="SERINE_THREONINE-PROTEIN KINASE NEK1"/>
    <property type="match status" value="1"/>
</dbReference>
<evidence type="ECO:0000256" key="9">
    <source>
        <dbReference type="PROSITE-ProRule" id="PRU10141"/>
    </source>
</evidence>
<evidence type="ECO:0000256" key="4">
    <source>
        <dbReference type="ARBA" id="ARBA00022741"/>
    </source>
</evidence>